<dbReference type="GO" id="GO:0019592">
    <property type="term" value="P:mannitol catabolic process"/>
    <property type="evidence" value="ECO:0007669"/>
    <property type="project" value="TreeGrafter"/>
</dbReference>
<dbReference type="SUPFAM" id="SSF51735">
    <property type="entry name" value="NAD(P)-binding Rossmann-fold domains"/>
    <property type="match status" value="1"/>
</dbReference>
<dbReference type="AlphaFoldDB" id="A0A1S2ABF4"/>
<dbReference type="PANTHER" id="PTHR30524">
    <property type="entry name" value="MANNITOL-1-PHOSPHATE 5-DEHYDROGENASE"/>
    <property type="match status" value="1"/>
</dbReference>
<dbReference type="RefSeq" id="WP_014951599.1">
    <property type="nucleotide sequence ID" value="NC_010999.1"/>
</dbReference>
<dbReference type="GO" id="GO:0008926">
    <property type="term" value="F:mannitol-1-phosphate 5-dehydrogenase activity"/>
    <property type="evidence" value="ECO:0007669"/>
    <property type="project" value="UniProtKB-EC"/>
</dbReference>
<dbReference type="Pfam" id="PF01232">
    <property type="entry name" value="Mannitol_dh"/>
    <property type="match status" value="1"/>
</dbReference>
<evidence type="ECO:0000313" key="8">
    <source>
        <dbReference type="Proteomes" id="UP000234512"/>
    </source>
</evidence>
<dbReference type="EMBL" id="PKQJ01000006">
    <property type="protein sequence ID" value="PLC46617.1"/>
    <property type="molecule type" value="Genomic_DNA"/>
</dbReference>
<evidence type="ECO:0000313" key="9">
    <source>
        <dbReference type="Proteomes" id="UP000237433"/>
    </source>
</evidence>
<dbReference type="PRINTS" id="PR00084">
    <property type="entry name" value="MTLDHDRGNASE"/>
</dbReference>
<feature type="domain" description="Mannitol dehydrogenase N-terminal" evidence="4">
    <location>
        <begin position="4"/>
        <end position="191"/>
    </location>
</feature>
<reference evidence="7 9" key="1">
    <citation type="journal article" date="2015" name="J. Am. Soc. Brew. Chem.">
        <title>Dissolved carbon dioxide selects for lactic acid bacteria able to grow in and spoil packaged beer.</title>
        <authorList>
            <person name="Bergsveinson J."/>
            <person name="Redekop A."/>
            <person name="Zoerb S."/>
            <person name="Ziola B."/>
        </authorList>
    </citation>
    <scope>NUCLEOTIDE SEQUENCE [LARGE SCALE GENOMIC DNA]</scope>
    <source>
        <strain evidence="7 9">CCC B1205</strain>
    </source>
</reference>
<gene>
    <name evidence="7" type="ORF">ACX51_09350</name>
    <name evidence="6" type="ORF">C0Q90_07330</name>
</gene>
<evidence type="ECO:0000256" key="3">
    <source>
        <dbReference type="ARBA" id="ARBA00048615"/>
    </source>
</evidence>
<dbReference type="InterPro" id="IPR036291">
    <property type="entry name" value="NAD(P)-bd_dom_sf"/>
</dbReference>
<dbReference type="GO" id="GO:0005829">
    <property type="term" value="C:cytosol"/>
    <property type="evidence" value="ECO:0007669"/>
    <property type="project" value="TreeGrafter"/>
</dbReference>
<dbReference type="InterPro" id="IPR013328">
    <property type="entry name" value="6PGD_dom2"/>
</dbReference>
<dbReference type="Gene3D" id="1.10.1040.10">
    <property type="entry name" value="N-(1-d-carboxylethyl)-l-norvaline Dehydrogenase, domain 2"/>
    <property type="match status" value="1"/>
</dbReference>
<dbReference type="Proteomes" id="UP000234512">
    <property type="component" value="Unassembled WGS sequence"/>
</dbReference>
<dbReference type="InterPro" id="IPR008927">
    <property type="entry name" value="6-PGluconate_DH-like_C_sf"/>
</dbReference>
<evidence type="ECO:0000256" key="2">
    <source>
        <dbReference type="ARBA" id="ARBA00023027"/>
    </source>
</evidence>
<dbReference type="EMBL" id="LGIY01000014">
    <property type="protein sequence ID" value="POE42761.1"/>
    <property type="molecule type" value="Genomic_DNA"/>
</dbReference>
<name>A0A1S2ABF4_LACPA</name>
<protein>
    <submittedName>
        <fullName evidence="6">Mannitol dehydrogenase</fullName>
    </submittedName>
</protein>
<dbReference type="SUPFAM" id="SSF48179">
    <property type="entry name" value="6-phosphogluconate dehydrogenase C-terminal domain-like"/>
    <property type="match status" value="1"/>
</dbReference>
<evidence type="ECO:0000259" key="4">
    <source>
        <dbReference type="Pfam" id="PF01232"/>
    </source>
</evidence>
<evidence type="ECO:0000313" key="7">
    <source>
        <dbReference type="EMBL" id="POE42761.1"/>
    </source>
</evidence>
<feature type="domain" description="Mannitol dehydrogenase C-terminal" evidence="5">
    <location>
        <begin position="205"/>
        <end position="381"/>
    </location>
</feature>
<evidence type="ECO:0000313" key="6">
    <source>
        <dbReference type="EMBL" id="PLC46617.1"/>
    </source>
</evidence>
<dbReference type="Gene3D" id="3.40.50.720">
    <property type="entry name" value="NAD(P)-binding Rossmann-like Domain"/>
    <property type="match status" value="1"/>
</dbReference>
<dbReference type="InterPro" id="IPR013118">
    <property type="entry name" value="Mannitol_DH_C"/>
</dbReference>
<dbReference type="PANTHER" id="PTHR30524:SF0">
    <property type="entry name" value="ALTRONATE OXIDOREDUCTASE-RELATED"/>
    <property type="match status" value="1"/>
</dbReference>
<reference evidence="6 8" key="2">
    <citation type="journal article" date="2018" name="Genome Announc.">
        <title>Draft Genome Sequence of Lactobacillus paracasei DUP 13076, Which Exhibits Potent Antipathogenic Effects against Salmonella enterica Serovars Enteritidis, Typhimurium, and Heidelberg.</title>
        <authorList>
            <person name="Muyyarikkandy M.S."/>
            <person name="Alqahtani F.H."/>
            <person name="Mandoiu I."/>
            <person name="Amalaradjou M.A."/>
        </authorList>
    </citation>
    <scope>NUCLEOTIDE SEQUENCE [LARGE SCALE GENOMIC DNA]</scope>
    <source>
        <strain evidence="6 8">DUP 13076</strain>
    </source>
</reference>
<evidence type="ECO:0000256" key="1">
    <source>
        <dbReference type="ARBA" id="ARBA00023002"/>
    </source>
</evidence>
<accession>K0MSL3</accession>
<accession>A0A1S2ABF4</accession>
<dbReference type="Pfam" id="PF08125">
    <property type="entry name" value="Mannitol_dh_C"/>
    <property type="match status" value="1"/>
</dbReference>
<dbReference type="Proteomes" id="UP000237433">
    <property type="component" value="Unassembled WGS sequence"/>
</dbReference>
<dbReference type="InterPro" id="IPR013131">
    <property type="entry name" value="Mannitol_DH_N"/>
</dbReference>
<keyword evidence="2" id="KW-0520">NAD</keyword>
<comment type="caution">
    <text evidence="6">The sequence shown here is derived from an EMBL/GenBank/DDBJ whole genome shotgun (WGS) entry which is preliminary data.</text>
</comment>
<organism evidence="6 8">
    <name type="scientific">Lacticaseibacillus paracasei</name>
    <name type="common">Lactobacillus paracasei</name>
    <dbReference type="NCBI Taxonomy" id="1597"/>
    <lineage>
        <taxon>Bacteria</taxon>
        <taxon>Bacillati</taxon>
        <taxon>Bacillota</taxon>
        <taxon>Bacilli</taxon>
        <taxon>Lactobacillales</taxon>
        <taxon>Lactobacillaceae</taxon>
        <taxon>Lacticaseibacillus</taxon>
    </lineage>
</organism>
<keyword evidence="1" id="KW-0560">Oxidoreductase</keyword>
<proteinExistence type="predicted"/>
<comment type="catalytic activity">
    <reaction evidence="3">
        <text>D-mannitol 1-phosphate + NAD(+) = beta-D-fructose 6-phosphate + NADH + H(+)</text>
        <dbReference type="Rhea" id="RHEA:19661"/>
        <dbReference type="ChEBI" id="CHEBI:15378"/>
        <dbReference type="ChEBI" id="CHEBI:57540"/>
        <dbReference type="ChEBI" id="CHEBI:57634"/>
        <dbReference type="ChEBI" id="CHEBI:57945"/>
        <dbReference type="ChEBI" id="CHEBI:61381"/>
        <dbReference type="EC" id="1.1.1.17"/>
    </reaction>
</comment>
<dbReference type="InterPro" id="IPR000669">
    <property type="entry name" value="Mannitol_DH"/>
</dbReference>
<evidence type="ECO:0000259" key="5">
    <source>
        <dbReference type="Pfam" id="PF08125"/>
    </source>
</evidence>
<sequence length="391" mass="43882">MKKSAVHFGSGSIGRGFIGKLLHDSGYQVTMLDVDDSIISSINAIGGYDLYLINHNYQKVFIDQVSAINSLKDTQGAIDAIKDADIITTAVLATNLEKIAPILSKGLKARLQLRKAKINILACENLENNSGVLRKKVLALGEIKENDLESIAAFPDTEVDRLVLKSERNGEPAIDIGDEFELVVDKTKLVNPGVEPIKNAFYTTDIHKYFERKLFIINTGHCWAGYVGHVYGYKVIQDVFANKPLLRATREAMKESAVLIEKKYGFSKDDLDDYISFALNRFMTPGVVDQIARVSRNPIQKIGPQERLVQPVQQLADRNLPYQQLVKGISAALLFDLDTDQQAIELQHYIEKNGVKQTIVHFTGIAEESVLFSQIMEHYNRFKQIKEKRTN</sequence>